<keyword evidence="4" id="KW-0804">Transcription</keyword>
<dbReference type="InterPro" id="IPR000847">
    <property type="entry name" value="LysR_HTH_N"/>
</dbReference>
<accession>A0A3M8AV68</accession>
<comment type="similarity">
    <text evidence="1">Belongs to the LysR transcriptional regulatory family.</text>
</comment>
<gene>
    <name evidence="6" type="ORF">EDM57_15500</name>
</gene>
<dbReference type="InterPro" id="IPR036390">
    <property type="entry name" value="WH_DNA-bd_sf"/>
</dbReference>
<dbReference type="GO" id="GO:0000976">
    <property type="term" value="F:transcription cis-regulatory region binding"/>
    <property type="evidence" value="ECO:0007669"/>
    <property type="project" value="TreeGrafter"/>
</dbReference>
<dbReference type="Pfam" id="PF00126">
    <property type="entry name" value="HTH_1"/>
    <property type="match status" value="1"/>
</dbReference>
<evidence type="ECO:0000256" key="2">
    <source>
        <dbReference type="ARBA" id="ARBA00023015"/>
    </source>
</evidence>
<dbReference type="CDD" id="cd05466">
    <property type="entry name" value="PBP2_LTTR_substrate"/>
    <property type="match status" value="1"/>
</dbReference>
<feature type="domain" description="HTH lysR-type" evidence="5">
    <location>
        <begin position="1"/>
        <end position="58"/>
    </location>
</feature>
<evidence type="ECO:0000259" key="5">
    <source>
        <dbReference type="PROSITE" id="PS50931"/>
    </source>
</evidence>
<sequence length="303" mass="34774">MNLHALRIFVEVASRQSVTEAADALSISQPAVSAQIRKLENELGVALVAPHGRGITLTDEGRFLLEKARRIYDWEREIEWQLAEMKQGKKGKLRIAATYLPSHYLVPKWLAAFKRQYEQVDVEVRTRNSAQSIELLLSSQVDLAIVIKESWDELPVRRVHVTDVPYWFILPADHPYAGKEISMEQLVQEPFLLREQGSSTREWLFSLCREHGVKRPRVGLQYHGLVESIQSVRAGYGTMLAPAVAVTEMIERNEIGRVTVPGVEIRRPVYICTREEETSYRPVVERFLEMVLREKSLQACVKR</sequence>
<evidence type="ECO:0000313" key="7">
    <source>
        <dbReference type="Proteomes" id="UP000268829"/>
    </source>
</evidence>
<evidence type="ECO:0000256" key="4">
    <source>
        <dbReference type="ARBA" id="ARBA00023163"/>
    </source>
</evidence>
<dbReference type="InterPro" id="IPR036388">
    <property type="entry name" value="WH-like_DNA-bd_sf"/>
</dbReference>
<keyword evidence="7" id="KW-1185">Reference proteome</keyword>
<name>A0A3M8AV68_9BACL</name>
<keyword evidence="3" id="KW-0238">DNA-binding</keyword>
<dbReference type="Gene3D" id="1.10.10.10">
    <property type="entry name" value="Winged helix-like DNA-binding domain superfamily/Winged helix DNA-binding domain"/>
    <property type="match status" value="1"/>
</dbReference>
<dbReference type="EMBL" id="RHHS01000037">
    <property type="protein sequence ID" value="RNB55039.1"/>
    <property type="molecule type" value="Genomic_DNA"/>
</dbReference>
<dbReference type="PROSITE" id="PS50931">
    <property type="entry name" value="HTH_LYSR"/>
    <property type="match status" value="1"/>
</dbReference>
<dbReference type="PRINTS" id="PR00039">
    <property type="entry name" value="HTHLYSR"/>
</dbReference>
<dbReference type="SUPFAM" id="SSF46785">
    <property type="entry name" value="Winged helix' DNA-binding domain"/>
    <property type="match status" value="1"/>
</dbReference>
<protein>
    <submittedName>
        <fullName evidence="6">LysR family transcriptional regulator</fullName>
    </submittedName>
</protein>
<dbReference type="InterPro" id="IPR005119">
    <property type="entry name" value="LysR_subst-bd"/>
</dbReference>
<dbReference type="GO" id="GO:0003700">
    <property type="term" value="F:DNA-binding transcription factor activity"/>
    <property type="evidence" value="ECO:0007669"/>
    <property type="project" value="InterPro"/>
</dbReference>
<dbReference type="PANTHER" id="PTHR30126:SF40">
    <property type="entry name" value="HTH-TYPE TRANSCRIPTIONAL REGULATOR GLTR"/>
    <property type="match status" value="1"/>
</dbReference>
<dbReference type="OrthoDB" id="9803735at2"/>
<dbReference type="FunFam" id="1.10.10.10:FF:000001">
    <property type="entry name" value="LysR family transcriptional regulator"/>
    <property type="match status" value="1"/>
</dbReference>
<comment type="caution">
    <text evidence="6">The sequence shown here is derived from an EMBL/GenBank/DDBJ whole genome shotgun (WGS) entry which is preliminary data.</text>
</comment>
<organism evidence="6 7">
    <name type="scientific">Brevibacillus gelatini</name>
    <dbReference type="NCBI Taxonomy" id="1655277"/>
    <lineage>
        <taxon>Bacteria</taxon>
        <taxon>Bacillati</taxon>
        <taxon>Bacillota</taxon>
        <taxon>Bacilli</taxon>
        <taxon>Bacillales</taxon>
        <taxon>Paenibacillaceae</taxon>
        <taxon>Brevibacillus</taxon>
    </lineage>
</organism>
<proteinExistence type="inferred from homology"/>
<reference evidence="6 7" key="1">
    <citation type="submission" date="2018-10" db="EMBL/GenBank/DDBJ databases">
        <title>Phylogenomics of Brevibacillus.</title>
        <authorList>
            <person name="Dunlap C."/>
        </authorList>
    </citation>
    <scope>NUCLEOTIDE SEQUENCE [LARGE SCALE GENOMIC DNA]</scope>
    <source>
        <strain evidence="6 7">DSM 100115</strain>
    </source>
</reference>
<dbReference type="SUPFAM" id="SSF53850">
    <property type="entry name" value="Periplasmic binding protein-like II"/>
    <property type="match status" value="1"/>
</dbReference>
<dbReference type="Pfam" id="PF03466">
    <property type="entry name" value="LysR_substrate"/>
    <property type="match status" value="1"/>
</dbReference>
<evidence type="ECO:0000313" key="6">
    <source>
        <dbReference type="EMBL" id="RNB55039.1"/>
    </source>
</evidence>
<evidence type="ECO:0000256" key="3">
    <source>
        <dbReference type="ARBA" id="ARBA00023125"/>
    </source>
</evidence>
<dbReference type="RefSeq" id="WP_122905599.1">
    <property type="nucleotide sequence ID" value="NZ_RHHS01000037.1"/>
</dbReference>
<evidence type="ECO:0000256" key="1">
    <source>
        <dbReference type="ARBA" id="ARBA00009437"/>
    </source>
</evidence>
<keyword evidence="2" id="KW-0805">Transcription regulation</keyword>
<dbReference type="AlphaFoldDB" id="A0A3M8AV68"/>
<dbReference type="PANTHER" id="PTHR30126">
    <property type="entry name" value="HTH-TYPE TRANSCRIPTIONAL REGULATOR"/>
    <property type="match status" value="1"/>
</dbReference>
<dbReference type="Gene3D" id="3.40.190.10">
    <property type="entry name" value="Periplasmic binding protein-like II"/>
    <property type="match status" value="2"/>
</dbReference>
<dbReference type="Proteomes" id="UP000268829">
    <property type="component" value="Unassembled WGS sequence"/>
</dbReference>